<keyword evidence="11" id="KW-1185">Reference proteome</keyword>
<dbReference type="SUPFAM" id="SSF82829">
    <property type="entry name" value="MesJ substrate recognition domain-like"/>
    <property type="match status" value="1"/>
</dbReference>
<comment type="domain">
    <text evidence="8">The N-terminal region contains the highly conserved SGGXDS motif, predicted to be a P-loop motif involved in ATP binding.</text>
</comment>
<comment type="subcellular location">
    <subcellularLocation>
        <location evidence="1 8">Cytoplasm</location>
    </subcellularLocation>
</comment>
<comment type="similarity">
    <text evidence="8">Belongs to the tRNA(Ile)-lysidine synthase family.</text>
</comment>
<evidence type="ECO:0000313" key="11">
    <source>
        <dbReference type="Proteomes" id="UP000622653"/>
    </source>
</evidence>
<dbReference type="InterPro" id="IPR012795">
    <property type="entry name" value="tRNA_Ile_lys_synt_N"/>
</dbReference>
<dbReference type="NCBIfam" id="TIGR02433">
    <property type="entry name" value="lysidine_TilS_C"/>
    <property type="match status" value="1"/>
</dbReference>
<keyword evidence="3 8" id="KW-0436">Ligase</keyword>
<dbReference type="HAMAP" id="MF_01161">
    <property type="entry name" value="tRNA_Ile_lys_synt"/>
    <property type="match status" value="1"/>
</dbReference>
<keyword evidence="5 8" id="KW-0547">Nucleotide-binding</keyword>
<reference evidence="10" key="1">
    <citation type="submission" date="2020-11" db="EMBL/GenBank/DDBJ databases">
        <title>Multidrug resistant novel bacterium Savagea serpentis sp. nov., isolated from the scats of a vine snake (Ahaetulla nasuta).</title>
        <authorList>
            <person name="Venkata Ramana V."/>
            <person name="Vikas Patil S."/>
            <person name="Yogita Lugani V."/>
        </authorList>
    </citation>
    <scope>NUCLEOTIDE SEQUENCE</scope>
    <source>
        <strain evidence="10">SN6</strain>
    </source>
</reference>
<dbReference type="SMART" id="SM00977">
    <property type="entry name" value="TilS_C"/>
    <property type="match status" value="1"/>
</dbReference>
<comment type="caution">
    <text evidence="10">The sequence shown here is derived from an EMBL/GenBank/DDBJ whole genome shotgun (WGS) entry which is preliminary data.</text>
</comment>
<feature type="binding site" evidence="8">
    <location>
        <begin position="29"/>
        <end position="34"/>
    </location>
    <ligand>
        <name>ATP</name>
        <dbReference type="ChEBI" id="CHEBI:30616"/>
    </ligand>
</feature>
<dbReference type="InterPro" id="IPR014729">
    <property type="entry name" value="Rossmann-like_a/b/a_fold"/>
</dbReference>
<evidence type="ECO:0000256" key="4">
    <source>
        <dbReference type="ARBA" id="ARBA00022694"/>
    </source>
</evidence>
<dbReference type="RefSeq" id="WP_194563770.1">
    <property type="nucleotide sequence ID" value="NZ_JADKPV010000011.1"/>
</dbReference>
<name>A0A8J7KU67_9BACL</name>
<dbReference type="GO" id="GO:0032267">
    <property type="term" value="F:tRNA(Ile)-lysidine synthase activity"/>
    <property type="evidence" value="ECO:0007669"/>
    <property type="project" value="UniProtKB-EC"/>
</dbReference>
<evidence type="ECO:0000256" key="2">
    <source>
        <dbReference type="ARBA" id="ARBA00022490"/>
    </source>
</evidence>
<feature type="domain" description="Lysidine-tRNA(Ile) synthetase C-terminal" evidence="9">
    <location>
        <begin position="381"/>
        <end position="444"/>
    </location>
</feature>
<comment type="function">
    <text evidence="8">Ligates lysine onto the cytidine present at position 34 of the AUA codon-specific tRNA(Ile) that contains the anticodon CAU, in an ATP-dependent manner. Cytidine is converted to lysidine, thus changing the amino acid specificity of the tRNA from methionine to isoleucine.</text>
</comment>
<dbReference type="GO" id="GO:0005524">
    <property type="term" value="F:ATP binding"/>
    <property type="evidence" value="ECO:0007669"/>
    <property type="project" value="UniProtKB-UniRule"/>
</dbReference>
<evidence type="ECO:0000256" key="7">
    <source>
        <dbReference type="ARBA" id="ARBA00048539"/>
    </source>
</evidence>
<dbReference type="Gene3D" id="3.40.50.620">
    <property type="entry name" value="HUPs"/>
    <property type="match status" value="1"/>
</dbReference>
<sequence length="459" mass="54750">MNSLIHKIQHHILTMQTSVQNKKILVACSGGVDSVALVHLVDAMQRQLHYQYGIIHVDHMLRGQQSFEDLQFVRRLSENYNVPFYSERIDIPKLVVQHRDNVQQRCRIERYQFFQQVMEQEEYDILLTAHHLDDHIETAMMQMLRGQKPIGILNERPFHTKCLMRPLLSIRKQELLAYLQTHRYSYRHDPSNDKDDYVRNAIRQHVLPQLAKVEPNYPKLMAYSLEGNQQDEQALNEAAKACLEHIQIEISKDRQIIDCNAFQKEASALQRRVILILLNYLYSNQNEEITYSKRLLNRIQAELNRIAGEQVVHLPNGYQVRRSYNRAYFEKRECLKQGTELSLSLNEIVQWESYTFQLCFQKDIQTFENSKQYYSLSDANLRIRTRREGDRLHWEGMERPKKLARLFIDEKIAKQKRDDWPIIVNERDEVLVVPYLRCRYDVRLNESDEQTYMLIVERN</sequence>
<dbReference type="NCBIfam" id="TIGR02432">
    <property type="entry name" value="lysidine_TilS_N"/>
    <property type="match status" value="1"/>
</dbReference>
<dbReference type="EMBL" id="JADKPV010000011">
    <property type="protein sequence ID" value="MBF4502284.1"/>
    <property type="molecule type" value="Genomic_DNA"/>
</dbReference>
<dbReference type="SUPFAM" id="SSF56037">
    <property type="entry name" value="PheT/TilS domain"/>
    <property type="match status" value="1"/>
</dbReference>
<organism evidence="10 11">
    <name type="scientific">Savagea serpentis</name>
    <dbReference type="NCBI Taxonomy" id="2785297"/>
    <lineage>
        <taxon>Bacteria</taxon>
        <taxon>Bacillati</taxon>
        <taxon>Bacillota</taxon>
        <taxon>Bacilli</taxon>
        <taxon>Bacillales</taxon>
        <taxon>Caryophanaceae</taxon>
        <taxon>Savagea</taxon>
    </lineage>
</organism>
<evidence type="ECO:0000256" key="5">
    <source>
        <dbReference type="ARBA" id="ARBA00022741"/>
    </source>
</evidence>
<dbReference type="SUPFAM" id="SSF52402">
    <property type="entry name" value="Adenine nucleotide alpha hydrolases-like"/>
    <property type="match status" value="1"/>
</dbReference>
<dbReference type="PANTHER" id="PTHR43033">
    <property type="entry name" value="TRNA(ILE)-LYSIDINE SYNTHASE-RELATED"/>
    <property type="match status" value="1"/>
</dbReference>
<dbReference type="PANTHER" id="PTHR43033:SF1">
    <property type="entry name" value="TRNA(ILE)-LYSIDINE SYNTHASE-RELATED"/>
    <property type="match status" value="1"/>
</dbReference>
<dbReference type="CDD" id="cd01992">
    <property type="entry name" value="TilS_N"/>
    <property type="match status" value="1"/>
</dbReference>
<dbReference type="Pfam" id="PF01171">
    <property type="entry name" value="ATP_bind_3"/>
    <property type="match status" value="1"/>
</dbReference>
<accession>A0A8J7KU67</accession>
<dbReference type="InterPro" id="IPR012796">
    <property type="entry name" value="Lysidine-tRNA-synth_C"/>
</dbReference>
<evidence type="ECO:0000313" key="10">
    <source>
        <dbReference type="EMBL" id="MBF4502284.1"/>
    </source>
</evidence>
<dbReference type="EC" id="6.3.4.19" evidence="8"/>
<evidence type="ECO:0000256" key="8">
    <source>
        <dbReference type="HAMAP-Rule" id="MF_01161"/>
    </source>
</evidence>
<dbReference type="InterPro" id="IPR012094">
    <property type="entry name" value="tRNA_Ile_lys_synt"/>
</dbReference>
<evidence type="ECO:0000256" key="3">
    <source>
        <dbReference type="ARBA" id="ARBA00022598"/>
    </source>
</evidence>
<keyword evidence="4 8" id="KW-0819">tRNA processing</keyword>
<evidence type="ECO:0000259" key="9">
    <source>
        <dbReference type="SMART" id="SM00977"/>
    </source>
</evidence>
<dbReference type="Pfam" id="PF11734">
    <property type="entry name" value="TilS_C"/>
    <property type="match status" value="1"/>
</dbReference>
<dbReference type="Gene3D" id="3.30.465.60">
    <property type="match status" value="1"/>
</dbReference>
<comment type="catalytic activity">
    <reaction evidence="7 8">
        <text>cytidine(34) in tRNA(Ile2) + L-lysine + ATP = lysidine(34) in tRNA(Ile2) + AMP + diphosphate + H(+)</text>
        <dbReference type="Rhea" id="RHEA:43744"/>
        <dbReference type="Rhea" id="RHEA-COMP:10625"/>
        <dbReference type="Rhea" id="RHEA-COMP:10670"/>
        <dbReference type="ChEBI" id="CHEBI:15378"/>
        <dbReference type="ChEBI" id="CHEBI:30616"/>
        <dbReference type="ChEBI" id="CHEBI:32551"/>
        <dbReference type="ChEBI" id="CHEBI:33019"/>
        <dbReference type="ChEBI" id="CHEBI:82748"/>
        <dbReference type="ChEBI" id="CHEBI:83665"/>
        <dbReference type="ChEBI" id="CHEBI:456215"/>
        <dbReference type="EC" id="6.3.4.19"/>
    </reaction>
</comment>
<keyword evidence="2 8" id="KW-0963">Cytoplasm</keyword>
<evidence type="ECO:0000256" key="6">
    <source>
        <dbReference type="ARBA" id="ARBA00022840"/>
    </source>
</evidence>
<proteinExistence type="inferred from homology"/>
<dbReference type="AlphaFoldDB" id="A0A8J7KU67"/>
<dbReference type="Proteomes" id="UP000622653">
    <property type="component" value="Unassembled WGS sequence"/>
</dbReference>
<protein>
    <recommendedName>
        <fullName evidence="8">tRNA(Ile)-lysidine synthase</fullName>
        <ecNumber evidence="8">6.3.4.19</ecNumber>
    </recommendedName>
    <alternativeName>
        <fullName evidence="8">tRNA(Ile)-2-lysyl-cytidine synthase</fullName>
    </alternativeName>
    <alternativeName>
        <fullName evidence="8">tRNA(Ile)-lysidine synthetase</fullName>
    </alternativeName>
</protein>
<dbReference type="InterPro" id="IPR011063">
    <property type="entry name" value="TilS/TtcA_N"/>
</dbReference>
<dbReference type="GO" id="GO:0006400">
    <property type="term" value="P:tRNA modification"/>
    <property type="evidence" value="ECO:0007669"/>
    <property type="project" value="UniProtKB-UniRule"/>
</dbReference>
<dbReference type="GO" id="GO:0005737">
    <property type="term" value="C:cytoplasm"/>
    <property type="evidence" value="ECO:0007669"/>
    <property type="project" value="UniProtKB-SubCell"/>
</dbReference>
<evidence type="ECO:0000256" key="1">
    <source>
        <dbReference type="ARBA" id="ARBA00004496"/>
    </source>
</evidence>
<gene>
    <name evidence="8 10" type="primary">tilS</name>
    <name evidence="10" type="ORF">IRY55_13025</name>
</gene>
<keyword evidence="6 8" id="KW-0067">ATP-binding</keyword>